<accession>A0A1D9QB76</accession>
<keyword evidence="1" id="KW-0472">Membrane</keyword>
<dbReference type="OrthoDB" id="6604875at2759"/>
<feature type="transmembrane region" description="Helical" evidence="1">
    <location>
        <begin position="77"/>
        <end position="94"/>
    </location>
</feature>
<reference evidence="4" key="1">
    <citation type="journal article" date="2017" name="Genome Biol. Evol.">
        <title>The complete genome sequence of the phytopathogenic fungus Sclerotinia sclerotiorum reveals insights into the genome architecture of broad host range pathogens.</title>
        <authorList>
            <person name="Derbyshire M."/>
            <person name="Denton-Giles M."/>
            <person name="Hegedus D."/>
            <person name="Seifbarghy S."/>
            <person name="Rollins J."/>
            <person name="van Kan J."/>
            <person name="Seidl M.F."/>
            <person name="Faino L."/>
            <person name="Mbengue M."/>
            <person name="Navaud O."/>
            <person name="Raffaele S."/>
            <person name="Hammond-Kosack K."/>
            <person name="Heard S."/>
            <person name="Oliver R."/>
        </authorList>
    </citation>
    <scope>NUCLEOTIDE SEQUENCE [LARGE SCALE GENOMIC DNA]</scope>
    <source>
        <strain evidence="4">ATCC 18683 / 1980 / Ss-1</strain>
    </source>
</reference>
<dbReference type="PANTHER" id="PTHR28048">
    <property type="entry name" value="ACR195WP"/>
    <property type="match status" value="1"/>
</dbReference>
<organism evidence="3 4">
    <name type="scientific">Sclerotinia sclerotiorum (strain ATCC 18683 / 1980 / Ss-1)</name>
    <name type="common">White mold</name>
    <name type="synonym">Whetzelinia sclerotiorum</name>
    <dbReference type="NCBI Taxonomy" id="665079"/>
    <lineage>
        <taxon>Eukaryota</taxon>
        <taxon>Fungi</taxon>
        <taxon>Dikarya</taxon>
        <taxon>Ascomycota</taxon>
        <taxon>Pezizomycotina</taxon>
        <taxon>Leotiomycetes</taxon>
        <taxon>Helotiales</taxon>
        <taxon>Sclerotiniaceae</taxon>
        <taxon>Sclerotinia</taxon>
    </lineage>
</organism>
<dbReference type="InterPro" id="IPR028036">
    <property type="entry name" value="DMAC1-like_dom"/>
</dbReference>
<dbReference type="Proteomes" id="UP000177798">
    <property type="component" value="Chromosome 9"/>
</dbReference>
<dbReference type="PANTHER" id="PTHR28048:SF1">
    <property type="entry name" value="ACR195WP"/>
    <property type="match status" value="1"/>
</dbReference>
<dbReference type="VEuPathDB" id="FungiDB:sscle_09g069770"/>
<proteinExistence type="predicted"/>
<name>A0A1D9QB76_SCLS1</name>
<feature type="domain" description="Distal membrane-arm assembly complex protein 1-like" evidence="2">
    <location>
        <begin position="29"/>
        <end position="66"/>
    </location>
</feature>
<evidence type="ECO:0000256" key="1">
    <source>
        <dbReference type="SAM" id="Phobius"/>
    </source>
</evidence>
<dbReference type="AlphaFoldDB" id="A0A1D9QB76"/>
<protein>
    <recommendedName>
        <fullName evidence="2">Distal membrane-arm assembly complex protein 1-like domain-containing protein</fullName>
    </recommendedName>
</protein>
<evidence type="ECO:0000313" key="3">
    <source>
        <dbReference type="EMBL" id="APA12207.1"/>
    </source>
</evidence>
<dbReference type="OMA" id="KSIFGMR"/>
<dbReference type="InterPro" id="IPR053092">
    <property type="entry name" value="Mitochondrial_unc_protein"/>
</dbReference>
<sequence length="96" mass="10666">MAPNTIHSLDRQEKLTDVLKKDEAQWKDDCLPCRLTGSTAFIGLGIYSYFSGQSQLKAQEAKILKSKSMFGMKSRQTGITGIALTLVGMGLWRLKN</sequence>
<dbReference type="RefSeq" id="XP_001588360.1">
    <property type="nucleotide sequence ID" value="XM_001588310.1"/>
</dbReference>
<dbReference type="Pfam" id="PF15055">
    <property type="entry name" value="DMAC1_Dmo2"/>
    <property type="match status" value="1"/>
</dbReference>
<dbReference type="EMBL" id="CP017822">
    <property type="protein sequence ID" value="APA12207.1"/>
    <property type="molecule type" value="Genomic_DNA"/>
</dbReference>
<gene>
    <name evidence="3" type="ORF">sscle_09g069770</name>
</gene>
<dbReference type="KEGG" id="ssl:SS1G_10807"/>
<keyword evidence="1" id="KW-0812">Transmembrane</keyword>
<evidence type="ECO:0000259" key="2">
    <source>
        <dbReference type="Pfam" id="PF15055"/>
    </source>
</evidence>
<keyword evidence="1" id="KW-1133">Transmembrane helix</keyword>
<evidence type="ECO:0000313" key="4">
    <source>
        <dbReference type="Proteomes" id="UP000177798"/>
    </source>
</evidence>